<dbReference type="EMBL" id="DAAPJK010000051">
    <property type="protein sequence ID" value="HAD6437092.1"/>
    <property type="molecule type" value="Genomic_DNA"/>
</dbReference>
<reference evidence="8" key="2">
    <citation type="submission" date="2019-01" db="EMBL/GenBank/DDBJ databases">
        <authorList>
            <consortium name="NCBI Pathogen Detection Project"/>
        </authorList>
    </citation>
    <scope>NUCLEOTIDE SEQUENCE</scope>
    <source>
        <strain evidence="8">CT18</strain>
    </source>
</reference>
<feature type="region of interest" description="Disordered" evidence="1">
    <location>
        <begin position="280"/>
        <end position="335"/>
    </location>
</feature>
<dbReference type="AlphaFoldDB" id="A0A718E0S7"/>
<evidence type="ECO:0000313" key="11">
    <source>
        <dbReference type="EMBL" id="HAD6459528.1"/>
    </source>
</evidence>
<gene>
    <name evidence="7" type="ORF">G1W25_23685</name>
    <name evidence="5" type="ORF">G1W28_23685</name>
    <name evidence="4" type="ORF">G1W29_23690</name>
    <name evidence="8" type="ORF">G1W30_24675</name>
    <name evidence="12" type="ORF">G1W31_23685</name>
    <name evidence="6" type="ORF">G1W36_23695</name>
    <name evidence="11" type="ORF">G1W45_23670</name>
    <name evidence="10" type="ORF">G1W48_23675</name>
    <name evidence="9" type="ORF">G1W49_23690</name>
</gene>
<feature type="chain" id="PRO_5036395367" evidence="3">
    <location>
        <begin position="18"/>
        <end position="428"/>
    </location>
</feature>
<dbReference type="EMBL" id="DAAPJO010000044">
    <property type="protein sequence ID" value="HAD6441565.1"/>
    <property type="molecule type" value="Genomic_DNA"/>
</dbReference>
<evidence type="ECO:0000313" key="5">
    <source>
        <dbReference type="EMBL" id="HAD6360829.1"/>
    </source>
</evidence>
<name>A0A718E0S7_SALTI</name>
<dbReference type="EMBL" id="DAAPJP010000045">
    <property type="protein sequence ID" value="HAD6445993.1"/>
    <property type="molecule type" value="Genomic_DNA"/>
</dbReference>
<keyword evidence="2" id="KW-0812">Transmembrane</keyword>
<dbReference type="EMBL" id="DAAPJF010000045">
    <property type="protein sequence ID" value="HAD6468374.1"/>
    <property type="molecule type" value="Genomic_DNA"/>
</dbReference>
<feature type="transmembrane region" description="Helical" evidence="2">
    <location>
        <begin position="404"/>
        <end position="426"/>
    </location>
</feature>
<evidence type="ECO:0000313" key="7">
    <source>
        <dbReference type="EMBL" id="HAD6432467.1"/>
    </source>
</evidence>
<accession>A0A718E0S7</accession>
<dbReference type="EMBL" id="DAAPJJ010000046">
    <property type="protein sequence ID" value="HAD6459528.1"/>
    <property type="molecule type" value="Genomic_DNA"/>
</dbReference>
<dbReference type="EMBL" id="DAAPHD010000044">
    <property type="protein sequence ID" value="HAD5822862.1"/>
    <property type="molecule type" value="Genomic_DNA"/>
</dbReference>
<reference evidence="8" key="1">
    <citation type="journal article" date="2018" name="Genome Biol.">
        <title>SKESA: strategic k-mer extension for scrupulous assemblies.</title>
        <authorList>
            <person name="Souvorov A."/>
            <person name="Agarwala R."/>
            <person name="Lipman D.J."/>
        </authorList>
    </citation>
    <scope>NUCLEOTIDE SEQUENCE</scope>
    <source>
        <strain evidence="8">CT18</strain>
    </source>
</reference>
<dbReference type="EMBL" id="DAAPIX010000044">
    <property type="protein sequence ID" value="HAD6360829.1"/>
    <property type="molecule type" value="Genomic_DNA"/>
</dbReference>
<proteinExistence type="predicted"/>
<sequence>MKKLLLLLIFLSSPVFAIDSTYTDKINQSFVDYMQKHYRSQGMSESEINKKSVGTLKQFQNMTSSSALAKNLLFKGIKTPLGFIFRFQPLIMAGVTLYEACEELCDYFGTSQKPNQEVSHENPVLITPSKGQQYTTNPCETSKVVIREADKANGITELKGWATIPCYKPKGSIGRDQYITVAPDPVLQEWIGTGVYQEVVNQNFVYNGKVFESMPLYYYTRASNLQQGILPGYGPLVIGGLDDIFANDPALIDQKIDSKDAAKGLLSFYQSNWVPSDDSFNLKDPGNPLAPGRPFPDVKLPSTTTTPQDLLKPSVGTTTPAPVTPSLPEVSTDGDGNYTNVEFPGYEFDDVPNDNVLLVLYNTVDDFIKEHSWNLVKTGVCPVIDLNVSDVRIHAEKHCDIFEFLRPIIASIMMMLGGITSIMIILRA</sequence>
<evidence type="ECO:0000313" key="8">
    <source>
        <dbReference type="EMBL" id="HAD6437092.1"/>
    </source>
</evidence>
<evidence type="ECO:0000313" key="12">
    <source>
        <dbReference type="EMBL" id="HAD6468374.1"/>
    </source>
</evidence>
<evidence type="ECO:0000256" key="3">
    <source>
        <dbReference type="SAM" id="SignalP"/>
    </source>
</evidence>
<keyword evidence="2" id="KW-0472">Membrane</keyword>
<feature type="signal peptide" evidence="3">
    <location>
        <begin position="1"/>
        <end position="17"/>
    </location>
</feature>
<protein>
    <submittedName>
        <fullName evidence="8">Uncharacterized protein</fullName>
    </submittedName>
</protein>
<evidence type="ECO:0000256" key="1">
    <source>
        <dbReference type="SAM" id="MobiDB-lite"/>
    </source>
</evidence>
<evidence type="ECO:0000313" key="9">
    <source>
        <dbReference type="EMBL" id="HAD6441565.1"/>
    </source>
</evidence>
<keyword evidence="2" id="KW-1133">Transmembrane helix</keyword>
<evidence type="ECO:0000256" key="2">
    <source>
        <dbReference type="SAM" id="Phobius"/>
    </source>
</evidence>
<dbReference type="EMBL" id="DAAPJR010000046">
    <property type="protein sequence ID" value="HAD6414748.1"/>
    <property type="molecule type" value="Genomic_DNA"/>
</dbReference>
<organism evidence="8">
    <name type="scientific">Salmonella enterica subsp. enterica serovar Typhi str. CT18</name>
    <dbReference type="NCBI Taxonomy" id="220341"/>
    <lineage>
        <taxon>Bacteria</taxon>
        <taxon>Pseudomonadati</taxon>
        <taxon>Pseudomonadota</taxon>
        <taxon>Gammaproteobacteria</taxon>
        <taxon>Enterobacterales</taxon>
        <taxon>Enterobacteriaceae</taxon>
        <taxon>Salmonella</taxon>
    </lineage>
</organism>
<evidence type="ECO:0000313" key="4">
    <source>
        <dbReference type="EMBL" id="HAD5822862.1"/>
    </source>
</evidence>
<dbReference type="EMBL" id="DAAPJD010000046">
    <property type="protein sequence ID" value="HAD6432467.1"/>
    <property type="molecule type" value="Genomic_DNA"/>
</dbReference>
<comment type="caution">
    <text evidence="8">The sequence shown here is derived from an EMBL/GenBank/DDBJ whole genome shotgun (WGS) entry which is preliminary data.</text>
</comment>
<keyword evidence="3" id="KW-0732">Signal</keyword>
<evidence type="ECO:0000313" key="10">
    <source>
        <dbReference type="EMBL" id="HAD6445993.1"/>
    </source>
</evidence>
<evidence type="ECO:0000313" key="6">
    <source>
        <dbReference type="EMBL" id="HAD6414748.1"/>
    </source>
</evidence>